<dbReference type="Gene3D" id="3.80.10.10">
    <property type="entry name" value="Ribonuclease Inhibitor"/>
    <property type="match status" value="1"/>
</dbReference>
<feature type="domain" description="F-box" evidence="1">
    <location>
        <begin position="18"/>
        <end position="76"/>
    </location>
</feature>
<dbReference type="Proteomes" id="UP000030689">
    <property type="component" value="Unassembled WGS sequence"/>
</dbReference>
<dbReference type="PROSITE" id="PS50181">
    <property type="entry name" value="FBOX"/>
    <property type="match status" value="1"/>
</dbReference>
<dbReference type="KEGG" id="eus:EUTSA_v10017690mg"/>
<dbReference type="InterPro" id="IPR050232">
    <property type="entry name" value="FBL13/AtMIF1-like"/>
</dbReference>
<keyword evidence="3" id="KW-1185">Reference proteome</keyword>
<evidence type="ECO:0000313" key="3">
    <source>
        <dbReference type="Proteomes" id="UP000030689"/>
    </source>
</evidence>
<sequence length="443" mass="50333">MAETYENCGGRIEEIVCEDRISALPEDLLLTILSSIPTKDAVSTMILSKRWRFIWTMLPVLAYRDNNHKRSVWQFLNNSMELHKAPVLQLLSIKLGGQCPTDADVEKWVENAVNRGLTVLYFSLLWPADPTRLPKSLYTCKTLQHLKLSHEILVDFPSCCLPSLETLRLYHVVYRDEASIVTLLSSCPVLKLLFVKREEDDNVANFSVKVPSLVGFLYVNYTSLPDDNDEVDTGRSLVMDTPALTNFYITDYSGDSYSIKNMPCLKDASIIGQSFHDIDKLLRSLSGVSSLDLDLTDEMAVYCSTIKFSQLIKCKIIPCDSDWMDSLVLFLYNTPKLKSLTVDYVPIVASQRFTHEPPAASASWMERSHYPECLLSSLEKFELIDYGGREEETELVEYILQTSKCLKTARISLRSKLEDKETIMETLKAIFLGFDSISLFVQT</sequence>
<protein>
    <recommendedName>
        <fullName evidence="1">F-box domain-containing protein</fullName>
    </recommendedName>
</protein>
<dbReference type="Gene3D" id="1.20.1280.50">
    <property type="match status" value="1"/>
</dbReference>
<dbReference type="EMBL" id="KI517385">
    <property type="protein sequence ID" value="ESQ52600.1"/>
    <property type="molecule type" value="Genomic_DNA"/>
</dbReference>
<reference evidence="2 3" key="1">
    <citation type="journal article" date="2013" name="Front. Plant Sci.">
        <title>The Reference Genome of the Halophytic Plant Eutrema salsugineum.</title>
        <authorList>
            <person name="Yang R."/>
            <person name="Jarvis D.E."/>
            <person name="Chen H."/>
            <person name="Beilstein M.A."/>
            <person name="Grimwood J."/>
            <person name="Jenkins J."/>
            <person name="Shu S."/>
            <person name="Prochnik S."/>
            <person name="Xin M."/>
            <person name="Ma C."/>
            <person name="Schmutz J."/>
            <person name="Wing R.A."/>
            <person name="Mitchell-Olds T."/>
            <person name="Schumaker K.S."/>
            <person name="Wang X."/>
        </authorList>
    </citation>
    <scope>NUCLEOTIDE SEQUENCE [LARGE SCALE GENOMIC DNA]</scope>
</reference>
<dbReference type="AlphaFoldDB" id="V4LPW6"/>
<dbReference type="OMA" id="VASASWM"/>
<evidence type="ECO:0000313" key="2">
    <source>
        <dbReference type="EMBL" id="ESQ52600.1"/>
    </source>
</evidence>
<accession>V4LPW6</accession>
<dbReference type="Gramene" id="ESQ52600">
    <property type="protein sequence ID" value="ESQ52600"/>
    <property type="gene ID" value="EUTSA_v10017690mg"/>
</dbReference>
<dbReference type="SMART" id="SM00256">
    <property type="entry name" value="FBOX"/>
    <property type="match status" value="1"/>
</dbReference>
<dbReference type="SUPFAM" id="SSF52047">
    <property type="entry name" value="RNI-like"/>
    <property type="match status" value="1"/>
</dbReference>
<dbReference type="CDD" id="cd22160">
    <property type="entry name" value="F-box_AtFBL13-like"/>
    <property type="match status" value="1"/>
</dbReference>
<name>V4LPW6_EUTSA</name>
<dbReference type="SMART" id="SM00579">
    <property type="entry name" value="FBD"/>
    <property type="match status" value="1"/>
</dbReference>
<evidence type="ECO:0000259" key="1">
    <source>
        <dbReference type="PROSITE" id="PS50181"/>
    </source>
</evidence>
<dbReference type="InterPro" id="IPR053781">
    <property type="entry name" value="F-box_AtFBL13-like"/>
</dbReference>
<dbReference type="InterPro" id="IPR001810">
    <property type="entry name" value="F-box_dom"/>
</dbReference>
<dbReference type="SUPFAM" id="SSF81383">
    <property type="entry name" value="F-box domain"/>
    <property type="match status" value="1"/>
</dbReference>
<gene>
    <name evidence="2" type="ORF">EUTSA_v10017690mg</name>
</gene>
<dbReference type="Pfam" id="PF08387">
    <property type="entry name" value="FBD"/>
    <property type="match status" value="1"/>
</dbReference>
<proteinExistence type="predicted"/>
<dbReference type="Pfam" id="PF24758">
    <property type="entry name" value="LRR_At5g56370"/>
    <property type="match status" value="1"/>
</dbReference>
<dbReference type="InterPro" id="IPR036047">
    <property type="entry name" value="F-box-like_dom_sf"/>
</dbReference>
<organism evidence="2 3">
    <name type="scientific">Eutrema salsugineum</name>
    <name type="common">Saltwater cress</name>
    <name type="synonym">Sisymbrium salsugineum</name>
    <dbReference type="NCBI Taxonomy" id="72664"/>
    <lineage>
        <taxon>Eukaryota</taxon>
        <taxon>Viridiplantae</taxon>
        <taxon>Streptophyta</taxon>
        <taxon>Embryophyta</taxon>
        <taxon>Tracheophyta</taxon>
        <taxon>Spermatophyta</taxon>
        <taxon>Magnoliopsida</taxon>
        <taxon>eudicotyledons</taxon>
        <taxon>Gunneridae</taxon>
        <taxon>Pentapetalae</taxon>
        <taxon>rosids</taxon>
        <taxon>malvids</taxon>
        <taxon>Brassicales</taxon>
        <taxon>Brassicaceae</taxon>
        <taxon>Eutremeae</taxon>
        <taxon>Eutrema</taxon>
    </lineage>
</organism>
<dbReference type="InterPro" id="IPR006566">
    <property type="entry name" value="FBD"/>
</dbReference>
<dbReference type="STRING" id="72664.V4LPW6"/>
<dbReference type="Pfam" id="PF00646">
    <property type="entry name" value="F-box"/>
    <property type="match status" value="1"/>
</dbReference>
<dbReference type="InterPro" id="IPR032675">
    <property type="entry name" value="LRR_dom_sf"/>
</dbReference>
<dbReference type="PANTHER" id="PTHR31900:SF34">
    <property type="entry name" value="EMB|CAB62440.1-RELATED"/>
    <property type="match status" value="1"/>
</dbReference>
<dbReference type="InterPro" id="IPR055411">
    <property type="entry name" value="LRR_FXL15/At3g58940/PEG3-like"/>
</dbReference>
<dbReference type="PANTHER" id="PTHR31900">
    <property type="entry name" value="F-BOX/RNI SUPERFAMILY PROTEIN-RELATED"/>
    <property type="match status" value="1"/>
</dbReference>